<evidence type="ECO:0000256" key="1">
    <source>
        <dbReference type="ARBA" id="ARBA00001946"/>
    </source>
</evidence>
<gene>
    <name evidence="4" type="ORF">PDM29_15850</name>
</gene>
<reference evidence="4 5" key="1">
    <citation type="submission" date="2022-12" db="EMBL/GenBank/DDBJ databases">
        <title>Two new species, Stenotrophomonas aracearum and Stenotrophomonas oahuensis, isolated from Anthurium (Araceae family) in Hawaii.</title>
        <authorList>
            <person name="Chunag S.C."/>
            <person name="Dobhal S."/>
            <person name="Alvarez A."/>
            <person name="Arif M."/>
        </authorList>
    </citation>
    <scope>NUCLEOTIDE SEQUENCE [LARGE SCALE GENOMIC DNA]</scope>
    <source>
        <strain evidence="4 5">A5586</strain>
    </source>
</reference>
<dbReference type="InterPro" id="IPR000086">
    <property type="entry name" value="NUDIX_hydrolase_dom"/>
</dbReference>
<dbReference type="Pfam" id="PF00293">
    <property type="entry name" value="NUDIX"/>
    <property type="match status" value="1"/>
</dbReference>
<sequence>MSPDVIRIAAAVISRDDGKVLVVRKKGSHAFIQPGGKIEPGEDPIQALCRELDEELGLNIAPTLPVFIGTFSAPAVNERGSTVTAQVYTFSHTGEVRPKAELEEIAWINPKDPGDLELAPLTRDHIFRAPQLR</sequence>
<organism evidence="4 5">
    <name type="scientific">Stenotrophomonas oahuensis</name>
    <dbReference type="NCBI Taxonomy" id="3003271"/>
    <lineage>
        <taxon>Bacteria</taxon>
        <taxon>Pseudomonadati</taxon>
        <taxon>Pseudomonadota</taxon>
        <taxon>Gammaproteobacteria</taxon>
        <taxon>Lysobacterales</taxon>
        <taxon>Lysobacteraceae</taxon>
        <taxon>Stenotrophomonas</taxon>
    </lineage>
</organism>
<comment type="cofactor">
    <cofactor evidence="1">
        <name>Mg(2+)</name>
        <dbReference type="ChEBI" id="CHEBI:18420"/>
    </cofactor>
</comment>
<feature type="domain" description="Nudix hydrolase" evidence="3">
    <location>
        <begin position="3"/>
        <end position="133"/>
    </location>
</feature>
<evidence type="ECO:0000259" key="3">
    <source>
        <dbReference type="PROSITE" id="PS51462"/>
    </source>
</evidence>
<dbReference type="PANTHER" id="PTHR43046:SF2">
    <property type="entry name" value="8-OXO-DGTP DIPHOSPHATASE-RELATED"/>
    <property type="match status" value="1"/>
</dbReference>
<dbReference type="Proteomes" id="UP001302072">
    <property type="component" value="Chromosome"/>
</dbReference>
<dbReference type="CDD" id="cd04690">
    <property type="entry name" value="NUDIX_Hydrolase"/>
    <property type="match status" value="1"/>
</dbReference>
<keyword evidence="2" id="KW-0378">Hydrolase</keyword>
<name>A0ABY9YNJ3_9GAMM</name>
<evidence type="ECO:0000313" key="4">
    <source>
        <dbReference type="EMBL" id="WNH51803.1"/>
    </source>
</evidence>
<evidence type="ECO:0000313" key="5">
    <source>
        <dbReference type="Proteomes" id="UP001302072"/>
    </source>
</evidence>
<dbReference type="InterPro" id="IPR020084">
    <property type="entry name" value="NUDIX_hydrolase_CS"/>
</dbReference>
<proteinExistence type="predicted"/>
<dbReference type="EMBL" id="CP115541">
    <property type="protein sequence ID" value="WNH51803.1"/>
    <property type="molecule type" value="Genomic_DNA"/>
</dbReference>
<dbReference type="Gene3D" id="3.90.79.10">
    <property type="entry name" value="Nucleoside Triphosphate Pyrophosphohydrolase"/>
    <property type="match status" value="1"/>
</dbReference>
<dbReference type="PROSITE" id="PS51462">
    <property type="entry name" value="NUDIX"/>
    <property type="match status" value="1"/>
</dbReference>
<dbReference type="SUPFAM" id="SSF55811">
    <property type="entry name" value="Nudix"/>
    <property type="match status" value="1"/>
</dbReference>
<dbReference type="PROSITE" id="PS00893">
    <property type="entry name" value="NUDIX_BOX"/>
    <property type="match status" value="1"/>
</dbReference>
<dbReference type="InterPro" id="IPR015797">
    <property type="entry name" value="NUDIX_hydrolase-like_dom_sf"/>
</dbReference>
<protein>
    <submittedName>
        <fullName evidence="4">NUDIX domain-containing protein</fullName>
    </submittedName>
</protein>
<evidence type="ECO:0000256" key="2">
    <source>
        <dbReference type="ARBA" id="ARBA00022801"/>
    </source>
</evidence>
<keyword evidence="5" id="KW-1185">Reference proteome</keyword>
<dbReference type="RefSeq" id="WP_311191022.1">
    <property type="nucleotide sequence ID" value="NZ_CP115541.1"/>
</dbReference>
<dbReference type="PANTHER" id="PTHR43046">
    <property type="entry name" value="GDP-MANNOSE MANNOSYL HYDROLASE"/>
    <property type="match status" value="1"/>
</dbReference>
<accession>A0ABY9YNJ3</accession>